<organism evidence="1 2">
    <name type="scientific">Lactuca sativa</name>
    <name type="common">Garden lettuce</name>
    <dbReference type="NCBI Taxonomy" id="4236"/>
    <lineage>
        <taxon>Eukaryota</taxon>
        <taxon>Viridiplantae</taxon>
        <taxon>Streptophyta</taxon>
        <taxon>Embryophyta</taxon>
        <taxon>Tracheophyta</taxon>
        <taxon>Spermatophyta</taxon>
        <taxon>Magnoliopsida</taxon>
        <taxon>eudicotyledons</taxon>
        <taxon>Gunneridae</taxon>
        <taxon>Pentapetalae</taxon>
        <taxon>asterids</taxon>
        <taxon>campanulids</taxon>
        <taxon>Asterales</taxon>
        <taxon>Asteraceae</taxon>
        <taxon>Cichorioideae</taxon>
        <taxon>Cichorieae</taxon>
        <taxon>Lactucinae</taxon>
        <taxon>Lactuca</taxon>
    </lineage>
</organism>
<evidence type="ECO:0000313" key="2">
    <source>
        <dbReference type="Proteomes" id="UP000235145"/>
    </source>
</evidence>
<accession>A0A9R1WL57</accession>
<keyword evidence="2" id="KW-1185">Reference proteome</keyword>
<name>A0A9R1WL57_LACSA</name>
<evidence type="ECO:0000313" key="1">
    <source>
        <dbReference type="EMBL" id="KAJ0224670.1"/>
    </source>
</evidence>
<sequence length="246" mass="28142">MPFRTLNILNIKFSIDETWPPNWDPRDPLLITTYIHQTQVHRVYIHNSSSTYILYEHCFRQLLTSWKEGVKPVQTVTHLLEGKTQAPTGRSLIGLMGNSLWPLGTIHLPLTLVSHDGSDKITDAPPNRAQHLAWATDAFSRCMSYHQKSMVLSSLAHALVKGRLLNRKAHHSPRANNLNRCQPIERRKTKVSIPLEESLQGLRMATYRYDRSDREFIEHNLNIITGNTPIKQKKGKASDRSKAINV</sequence>
<dbReference type="EMBL" id="NBSK02000001">
    <property type="protein sequence ID" value="KAJ0224670.1"/>
    <property type="molecule type" value="Genomic_DNA"/>
</dbReference>
<gene>
    <name evidence="1" type="ORF">LSAT_V11C100012720</name>
</gene>
<comment type="caution">
    <text evidence="1">The sequence shown here is derived from an EMBL/GenBank/DDBJ whole genome shotgun (WGS) entry which is preliminary data.</text>
</comment>
<protein>
    <submittedName>
        <fullName evidence="1">Uncharacterized protein</fullName>
    </submittedName>
</protein>
<proteinExistence type="predicted"/>
<dbReference type="Proteomes" id="UP000235145">
    <property type="component" value="Unassembled WGS sequence"/>
</dbReference>
<reference evidence="1 2" key="1">
    <citation type="journal article" date="2017" name="Nat. Commun.">
        <title>Genome assembly with in vitro proximity ligation data and whole-genome triplication in lettuce.</title>
        <authorList>
            <person name="Reyes-Chin-Wo S."/>
            <person name="Wang Z."/>
            <person name="Yang X."/>
            <person name="Kozik A."/>
            <person name="Arikit S."/>
            <person name="Song C."/>
            <person name="Xia L."/>
            <person name="Froenicke L."/>
            <person name="Lavelle D.O."/>
            <person name="Truco M.J."/>
            <person name="Xia R."/>
            <person name="Zhu S."/>
            <person name="Xu C."/>
            <person name="Xu H."/>
            <person name="Xu X."/>
            <person name="Cox K."/>
            <person name="Korf I."/>
            <person name="Meyers B.C."/>
            <person name="Michelmore R.W."/>
        </authorList>
    </citation>
    <scope>NUCLEOTIDE SEQUENCE [LARGE SCALE GENOMIC DNA]</scope>
    <source>
        <strain evidence="2">cv. Salinas</strain>
        <tissue evidence="1">Seedlings</tissue>
    </source>
</reference>
<dbReference type="AlphaFoldDB" id="A0A9R1WL57"/>